<reference evidence="2" key="1">
    <citation type="journal article" date="2021" name="New Phytol.">
        <title>Evolutionary innovations through gain and loss of genes in the ectomycorrhizal Boletales.</title>
        <authorList>
            <person name="Wu G."/>
            <person name="Miyauchi S."/>
            <person name="Morin E."/>
            <person name="Kuo A."/>
            <person name="Drula E."/>
            <person name="Varga T."/>
            <person name="Kohler A."/>
            <person name="Feng B."/>
            <person name="Cao Y."/>
            <person name="Lipzen A."/>
            <person name="Daum C."/>
            <person name="Hundley H."/>
            <person name="Pangilinan J."/>
            <person name="Johnson J."/>
            <person name="Barry K."/>
            <person name="LaButti K."/>
            <person name="Ng V."/>
            <person name="Ahrendt S."/>
            <person name="Min B."/>
            <person name="Choi I.G."/>
            <person name="Park H."/>
            <person name="Plett J.M."/>
            <person name="Magnuson J."/>
            <person name="Spatafora J.W."/>
            <person name="Nagy L.G."/>
            <person name="Henrissat B."/>
            <person name="Grigoriev I.V."/>
            <person name="Yang Z.L."/>
            <person name="Xu J."/>
            <person name="Martin F.M."/>
        </authorList>
    </citation>
    <scope>NUCLEOTIDE SEQUENCE</scope>
    <source>
        <strain evidence="2">KKN 215</strain>
    </source>
</reference>
<evidence type="ECO:0000313" key="3">
    <source>
        <dbReference type="Proteomes" id="UP000813824"/>
    </source>
</evidence>
<feature type="chain" id="PRO_5035421798" description="Secreted protein" evidence="1">
    <location>
        <begin position="23"/>
        <end position="156"/>
    </location>
</feature>
<sequence length="156" mass="17211">MPTLCSTLFNLIVLGCPFAAQAGNPQTIAHLRLNHGLSAVFIPPWRPSLEINMAALQLAPRSPKSGIIPSCRTTPGTSVLHGCTALKSFTLLCWPFENLILHPVVLWRPWVRKAPIVKRTKEFGHSPDPPPMTRCTRSLRKLVTKYLSGSPRNPTS</sequence>
<feature type="signal peptide" evidence="1">
    <location>
        <begin position="1"/>
        <end position="22"/>
    </location>
</feature>
<dbReference type="EMBL" id="JAEVFJ010000051">
    <property type="protein sequence ID" value="KAH8082016.1"/>
    <property type="molecule type" value="Genomic_DNA"/>
</dbReference>
<proteinExistence type="predicted"/>
<gene>
    <name evidence="2" type="ORF">BXZ70DRAFT_631939</name>
</gene>
<evidence type="ECO:0000313" key="2">
    <source>
        <dbReference type="EMBL" id="KAH8082016.1"/>
    </source>
</evidence>
<evidence type="ECO:0008006" key="4">
    <source>
        <dbReference type="Google" id="ProtNLM"/>
    </source>
</evidence>
<accession>A0A8K0XKD8</accession>
<comment type="caution">
    <text evidence="2">The sequence shown here is derived from an EMBL/GenBank/DDBJ whole genome shotgun (WGS) entry which is preliminary data.</text>
</comment>
<name>A0A8K0XKD8_9AGAR</name>
<keyword evidence="1" id="KW-0732">Signal</keyword>
<keyword evidence="3" id="KW-1185">Reference proteome</keyword>
<protein>
    <recommendedName>
        <fullName evidence="4">Secreted protein</fullName>
    </recommendedName>
</protein>
<dbReference type="AlphaFoldDB" id="A0A8K0XKD8"/>
<dbReference type="Proteomes" id="UP000813824">
    <property type="component" value="Unassembled WGS sequence"/>
</dbReference>
<organism evidence="2 3">
    <name type="scientific">Cristinia sonorae</name>
    <dbReference type="NCBI Taxonomy" id="1940300"/>
    <lineage>
        <taxon>Eukaryota</taxon>
        <taxon>Fungi</taxon>
        <taxon>Dikarya</taxon>
        <taxon>Basidiomycota</taxon>
        <taxon>Agaricomycotina</taxon>
        <taxon>Agaricomycetes</taxon>
        <taxon>Agaricomycetidae</taxon>
        <taxon>Agaricales</taxon>
        <taxon>Pleurotineae</taxon>
        <taxon>Stephanosporaceae</taxon>
        <taxon>Cristinia</taxon>
    </lineage>
</organism>
<evidence type="ECO:0000256" key="1">
    <source>
        <dbReference type="SAM" id="SignalP"/>
    </source>
</evidence>